<feature type="region of interest" description="Disordered" evidence="9">
    <location>
        <begin position="126"/>
        <end position="160"/>
    </location>
</feature>
<feature type="signal peptide" evidence="10">
    <location>
        <begin position="1"/>
        <end position="20"/>
    </location>
</feature>
<feature type="region of interest" description="Disordered" evidence="9">
    <location>
        <begin position="73"/>
        <end position="93"/>
    </location>
</feature>
<keyword evidence="2" id="KW-0645">Protease</keyword>
<evidence type="ECO:0000256" key="1">
    <source>
        <dbReference type="ARBA" id="ARBA00008721"/>
    </source>
</evidence>
<evidence type="ECO:0000313" key="11">
    <source>
        <dbReference type="EMBL" id="CAH1790829.1"/>
    </source>
</evidence>
<dbReference type="Pfam" id="PF05572">
    <property type="entry name" value="Peptidase_M43"/>
    <property type="match status" value="1"/>
</dbReference>
<evidence type="ECO:0000256" key="9">
    <source>
        <dbReference type="SAM" id="MobiDB-lite"/>
    </source>
</evidence>
<dbReference type="InterPro" id="IPR008754">
    <property type="entry name" value="Peptidase_M43"/>
</dbReference>
<keyword evidence="3" id="KW-0479">Metal-binding</keyword>
<dbReference type="Gene3D" id="3.40.390.10">
    <property type="entry name" value="Collagenase (Catalytic Domain)"/>
    <property type="match status" value="1"/>
</dbReference>
<evidence type="ECO:0000256" key="10">
    <source>
        <dbReference type="SAM" id="SignalP"/>
    </source>
</evidence>
<comment type="caution">
    <text evidence="11">The sequence shown here is derived from an EMBL/GenBank/DDBJ whole genome shotgun (WGS) entry which is preliminary data.</text>
</comment>
<keyword evidence="12" id="KW-1185">Reference proteome</keyword>
<feature type="chain" id="PRO_5043893653" evidence="10">
    <location>
        <begin position="21"/>
        <end position="440"/>
    </location>
</feature>
<feature type="compositionally biased region" description="Basic residues" evidence="9">
    <location>
        <begin position="132"/>
        <end position="141"/>
    </location>
</feature>
<evidence type="ECO:0000256" key="7">
    <source>
        <dbReference type="ARBA" id="ARBA00023049"/>
    </source>
</evidence>
<dbReference type="PANTHER" id="PTHR47466">
    <property type="match status" value="1"/>
</dbReference>
<keyword evidence="6" id="KW-0862">Zinc</keyword>
<dbReference type="Proteomes" id="UP000749559">
    <property type="component" value="Unassembled WGS sequence"/>
</dbReference>
<gene>
    <name evidence="11" type="ORF">OFUS_LOCUS15997</name>
</gene>
<dbReference type="GO" id="GO:0008237">
    <property type="term" value="F:metallopeptidase activity"/>
    <property type="evidence" value="ECO:0007669"/>
    <property type="project" value="UniProtKB-KW"/>
</dbReference>
<dbReference type="AlphaFoldDB" id="A0A8J1U325"/>
<evidence type="ECO:0000256" key="6">
    <source>
        <dbReference type="ARBA" id="ARBA00022833"/>
    </source>
</evidence>
<dbReference type="SUPFAM" id="SSF55486">
    <property type="entry name" value="Metalloproteases ('zincins'), catalytic domain"/>
    <property type="match status" value="1"/>
</dbReference>
<dbReference type="InterPro" id="IPR024079">
    <property type="entry name" value="MetalloPept_cat_dom_sf"/>
</dbReference>
<keyword evidence="5" id="KW-0378">Hydrolase</keyword>
<accession>A0A8J1U325</accession>
<name>A0A8J1U325_OWEFU</name>
<proteinExistence type="inferred from homology"/>
<evidence type="ECO:0000256" key="3">
    <source>
        <dbReference type="ARBA" id="ARBA00022723"/>
    </source>
</evidence>
<keyword evidence="7" id="KW-0482">Metalloprotease</keyword>
<evidence type="ECO:0000256" key="4">
    <source>
        <dbReference type="ARBA" id="ARBA00022729"/>
    </source>
</evidence>
<comment type="similarity">
    <text evidence="1">Belongs to the peptidase M43B family.</text>
</comment>
<dbReference type="GO" id="GO:0046872">
    <property type="term" value="F:metal ion binding"/>
    <property type="evidence" value="ECO:0007669"/>
    <property type="project" value="UniProtKB-KW"/>
</dbReference>
<organism evidence="11 12">
    <name type="scientific">Owenia fusiformis</name>
    <name type="common">Polychaete worm</name>
    <dbReference type="NCBI Taxonomy" id="6347"/>
    <lineage>
        <taxon>Eukaryota</taxon>
        <taxon>Metazoa</taxon>
        <taxon>Spiralia</taxon>
        <taxon>Lophotrochozoa</taxon>
        <taxon>Annelida</taxon>
        <taxon>Polychaeta</taxon>
        <taxon>Sedentaria</taxon>
        <taxon>Canalipalpata</taxon>
        <taxon>Sabellida</taxon>
        <taxon>Oweniida</taxon>
        <taxon>Oweniidae</taxon>
        <taxon>Owenia</taxon>
    </lineage>
</organism>
<dbReference type="GO" id="GO:0006508">
    <property type="term" value="P:proteolysis"/>
    <property type="evidence" value="ECO:0007669"/>
    <property type="project" value="UniProtKB-KW"/>
</dbReference>
<dbReference type="PANTHER" id="PTHR47466:SF1">
    <property type="entry name" value="METALLOPROTEASE MEP1 (AFU_ORTHOLOGUE AFUA_1G07730)-RELATED"/>
    <property type="match status" value="1"/>
</dbReference>
<dbReference type="OrthoDB" id="5967392at2759"/>
<sequence>MFRTSVLVILYLVSVICISAKENRGDYKWNIPRDGDDEDIPPYKGQVDDSTDKIMLKKQQNMRRKMSVTFRKPKMTRPGGRLTERKRMSDPSLDLDEGPILDDLLYKTGGGRCAIKETKGRVVLPDRINRKNERRAHRQNKRKGDQKKGQNRLSKRSAVLTEDEDDLEPIVDPNFYVKIPVKIHIIYSKYGGWITALKLKRTINRLNKAYEGVLGKVVGPDTGIRFVLDEVKRTEDMKMFFYCDYYYKELKAKYIIEPEKYINIITCDPFHDTAGWSSFPHEGPENSSIHGLFIHHEAFPGGDRFPYWNRGITLVHEIGHYLGLYHTFHNEKCHNASNPEDDDGVLDTPPELTWAYWCDDIGRDTCTGPGESLPTVLPYKGIDPVTNFMDYIEDKCMEQFTVGQAELLQESIKERKPTLCWENNCQKTRKQIRKERLKVP</sequence>
<evidence type="ECO:0000313" key="12">
    <source>
        <dbReference type="Proteomes" id="UP000749559"/>
    </source>
</evidence>
<evidence type="ECO:0000256" key="2">
    <source>
        <dbReference type="ARBA" id="ARBA00022670"/>
    </source>
</evidence>
<keyword evidence="8" id="KW-1015">Disulfide bond</keyword>
<evidence type="ECO:0000256" key="8">
    <source>
        <dbReference type="ARBA" id="ARBA00023157"/>
    </source>
</evidence>
<keyword evidence="4 10" id="KW-0732">Signal</keyword>
<evidence type="ECO:0000256" key="5">
    <source>
        <dbReference type="ARBA" id="ARBA00022801"/>
    </source>
</evidence>
<dbReference type="EMBL" id="CAIIXF020000008">
    <property type="protein sequence ID" value="CAH1790829.1"/>
    <property type="molecule type" value="Genomic_DNA"/>
</dbReference>
<protein>
    <submittedName>
        <fullName evidence="11">Uncharacterized protein</fullName>
    </submittedName>
</protein>
<reference evidence="11" key="1">
    <citation type="submission" date="2022-03" db="EMBL/GenBank/DDBJ databases">
        <authorList>
            <person name="Martin C."/>
        </authorList>
    </citation>
    <scope>NUCLEOTIDE SEQUENCE</scope>
</reference>